<dbReference type="PANTHER" id="PTHR31760:SF0">
    <property type="entry name" value="S-ADENOSYL-L-METHIONINE-DEPENDENT METHYLTRANSFERASES SUPERFAMILY PROTEIN"/>
    <property type="match status" value="1"/>
</dbReference>
<dbReference type="EMBL" id="LT840185">
    <property type="protein sequence ID" value="SMF63830.1"/>
    <property type="molecule type" value="Genomic_DNA"/>
</dbReference>
<name>A0A1X7G4U6_9SPHN</name>
<keyword evidence="4 6" id="KW-0808">Transferase</keyword>
<dbReference type="GO" id="GO:0070043">
    <property type="term" value="F:rRNA (guanine-N7-)-methyltransferase activity"/>
    <property type="evidence" value="ECO:0007669"/>
    <property type="project" value="UniProtKB-UniRule"/>
</dbReference>
<dbReference type="InterPro" id="IPR003682">
    <property type="entry name" value="rRNA_ssu_MeTfrase_G"/>
</dbReference>
<comment type="function">
    <text evidence="6">Specifically methylates the N7 position of guanine in position 527 of 16S rRNA.</text>
</comment>
<sequence>MTEDDARQFLIDGLGVSRETMERLNTYADLVSRENAVQNLVSPASLPQIWNRHIVDSAQLSAFAPPGGDWLDIGSGAGFPGLVVAMLRRTKTVMVEQRRLRVDFLNRVVAETGLAGRAFVVLGNIDTIPASPFAVISARAVTSLDKLFVSGSRFATEETHWVLPKGRSAASELEAAKASWQGDFRLEPSLTDPEARIVVATGVRRRRGR</sequence>
<dbReference type="GO" id="GO:0005829">
    <property type="term" value="C:cytosol"/>
    <property type="evidence" value="ECO:0007669"/>
    <property type="project" value="TreeGrafter"/>
</dbReference>
<dbReference type="Gene3D" id="3.40.50.150">
    <property type="entry name" value="Vaccinia Virus protein VP39"/>
    <property type="match status" value="1"/>
</dbReference>
<comment type="subcellular location">
    <subcellularLocation>
        <location evidence="6">Cytoplasm</location>
    </subcellularLocation>
</comment>
<feature type="binding site" evidence="6">
    <location>
        <position position="74"/>
    </location>
    <ligand>
        <name>S-adenosyl-L-methionine</name>
        <dbReference type="ChEBI" id="CHEBI:59789"/>
    </ligand>
</feature>
<evidence type="ECO:0000313" key="7">
    <source>
        <dbReference type="EMBL" id="SMF63830.1"/>
    </source>
</evidence>
<evidence type="ECO:0000256" key="4">
    <source>
        <dbReference type="ARBA" id="ARBA00022679"/>
    </source>
</evidence>
<dbReference type="SUPFAM" id="SSF53335">
    <property type="entry name" value="S-adenosyl-L-methionine-dependent methyltransferases"/>
    <property type="match status" value="1"/>
</dbReference>
<dbReference type="PIRSF" id="PIRSF003078">
    <property type="entry name" value="GidB"/>
    <property type="match status" value="1"/>
</dbReference>
<dbReference type="STRING" id="941907.SAMN06295910_1131"/>
<keyword evidence="3 6" id="KW-0489">Methyltransferase</keyword>
<gene>
    <name evidence="6" type="primary">rsmG</name>
    <name evidence="7" type="ORF">SAMN06295910_1131</name>
</gene>
<evidence type="ECO:0000256" key="6">
    <source>
        <dbReference type="HAMAP-Rule" id="MF_00074"/>
    </source>
</evidence>
<protein>
    <recommendedName>
        <fullName evidence="6">Ribosomal RNA small subunit methyltransferase G</fullName>
        <ecNumber evidence="6">2.1.1.170</ecNumber>
    </recommendedName>
    <alternativeName>
        <fullName evidence="6">16S rRNA 7-methylguanosine methyltransferase</fullName>
        <shortName evidence="6">16S rRNA m7G methyltransferase</shortName>
    </alternativeName>
</protein>
<keyword evidence="5 6" id="KW-0949">S-adenosyl-L-methionine</keyword>
<keyword evidence="1 6" id="KW-0963">Cytoplasm</keyword>
<evidence type="ECO:0000313" key="8">
    <source>
        <dbReference type="Proteomes" id="UP000192934"/>
    </source>
</evidence>
<proteinExistence type="inferred from homology"/>
<dbReference type="EC" id="2.1.1.170" evidence="6"/>
<dbReference type="HAMAP" id="MF_00074">
    <property type="entry name" value="16SrRNA_methyltr_G"/>
    <property type="match status" value="1"/>
</dbReference>
<dbReference type="RefSeq" id="WP_085217898.1">
    <property type="nucleotide sequence ID" value="NZ_LT840185.1"/>
</dbReference>
<keyword evidence="2 6" id="KW-0698">rRNA processing</keyword>
<dbReference type="Pfam" id="PF02527">
    <property type="entry name" value="GidB"/>
    <property type="match status" value="1"/>
</dbReference>
<organism evidence="7 8">
    <name type="scientific">Allosphingosinicella indica</name>
    <dbReference type="NCBI Taxonomy" id="941907"/>
    <lineage>
        <taxon>Bacteria</taxon>
        <taxon>Pseudomonadati</taxon>
        <taxon>Pseudomonadota</taxon>
        <taxon>Alphaproteobacteria</taxon>
        <taxon>Sphingomonadales</taxon>
        <taxon>Sphingomonadaceae</taxon>
        <taxon>Allosphingosinicella</taxon>
    </lineage>
</organism>
<dbReference type="InterPro" id="IPR029063">
    <property type="entry name" value="SAM-dependent_MTases_sf"/>
</dbReference>
<keyword evidence="8" id="KW-1185">Reference proteome</keyword>
<comment type="similarity">
    <text evidence="6">Belongs to the methyltransferase superfamily. RNA methyltransferase RsmG family.</text>
</comment>
<comment type="catalytic activity">
    <reaction evidence="6">
        <text>guanosine(527) in 16S rRNA + S-adenosyl-L-methionine = N(7)-methylguanosine(527) in 16S rRNA + S-adenosyl-L-homocysteine</text>
        <dbReference type="Rhea" id="RHEA:42732"/>
        <dbReference type="Rhea" id="RHEA-COMP:10209"/>
        <dbReference type="Rhea" id="RHEA-COMP:10210"/>
        <dbReference type="ChEBI" id="CHEBI:57856"/>
        <dbReference type="ChEBI" id="CHEBI:59789"/>
        <dbReference type="ChEBI" id="CHEBI:74269"/>
        <dbReference type="ChEBI" id="CHEBI:74480"/>
        <dbReference type="EC" id="2.1.1.170"/>
    </reaction>
</comment>
<dbReference type="AlphaFoldDB" id="A0A1X7G4U6"/>
<evidence type="ECO:0000256" key="5">
    <source>
        <dbReference type="ARBA" id="ARBA00022691"/>
    </source>
</evidence>
<accession>A0A1X7G4U6</accession>
<evidence type="ECO:0000256" key="1">
    <source>
        <dbReference type="ARBA" id="ARBA00022490"/>
    </source>
</evidence>
<dbReference type="Proteomes" id="UP000192934">
    <property type="component" value="Chromosome I"/>
</dbReference>
<feature type="binding site" evidence="6">
    <location>
        <position position="139"/>
    </location>
    <ligand>
        <name>S-adenosyl-L-methionine</name>
        <dbReference type="ChEBI" id="CHEBI:59789"/>
    </ligand>
</feature>
<dbReference type="PANTHER" id="PTHR31760">
    <property type="entry name" value="S-ADENOSYL-L-METHIONINE-DEPENDENT METHYLTRANSFERASES SUPERFAMILY PROTEIN"/>
    <property type="match status" value="1"/>
</dbReference>
<evidence type="ECO:0000256" key="3">
    <source>
        <dbReference type="ARBA" id="ARBA00022603"/>
    </source>
</evidence>
<feature type="binding site" evidence="6">
    <location>
        <position position="79"/>
    </location>
    <ligand>
        <name>S-adenosyl-L-methionine</name>
        <dbReference type="ChEBI" id="CHEBI:59789"/>
    </ligand>
</feature>
<evidence type="ECO:0000256" key="2">
    <source>
        <dbReference type="ARBA" id="ARBA00022552"/>
    </source>
</evidence>
<dbReference type="OrthoDB" id="9808773at2"/>
<reference evidence="8" key="1">
    <citation type="submission" date="2017-04" db="EMBL/GenBank/DDBJ databases">
        <authorList>
            <person name="Varghese N."/>
            <person name="Submissions S."/>
        </authorList>
    </citation>
    <scope>NUCLEOTIDE SEQUENCE [LARGE SCALE GENOMIC DNA]</scope>
    <source>
        <strain evidence="8">Dd16</strain>
    </source>
</reference>
<comment type="caution">
    <text evidence="6">Lacks conserved residue(s) required for the propagation of feature annotation.</text>
</comment>